<proteinExistence type="inferred from homology"/>
<keyword evidence="3" id="KW-0378">Hydrolase</keyword>
<dbReference type="PANTHER" id="PTHR20842:SF0">
    <property type="entry name" value="ALPHA-ASPARTYL DIPEPTIDASE"/>
    <property type="match status" value="1"/>
</dbReference>
<dbReference type="Pfam" id="PF03575">
    <property type="entry name" value="Peptidase_S51"/>
    <property type="match status" value="1"/>
</dbReference>
<dbReference type="RefSeq" id="WP_252760292.1">
    <property type="nucleotide sequence ID" value="NZ_JAMXLY010000008.1"/>
</dbReference>
<evidence type="ECO:0000313" key="5">
    <source>
        <dbReference type="EMBL" id="MCO6024932.1"/>
    </source>
</evidence>
<dbReference type="InterPro" id="IPR029062">
    <property type="entry name" value="Class_I_gatase-like"/>
</dbReference>
<dbReference type="SUPFAM" id="SSF52317">
    <property type="entry name" value="Class I glutamine amidotransferase-like"/>
    <property type="match status" value="1"/>
</dbReference>
<reference evidence="5 6" key="1">
    <citation type="submission" date="2022-06" db="EMBL/GenBank/DDBJ databases">
        <title>A taxonomic note on the genus Prevotella: Description of four novel genera and emended description of the genera Hallella and Xylanibacter.</title>
        <authorList>
            <person name="Hitch T.C.A."/>
        </authorList>
    </citation>
    <scope>NUCLEOTIDE SEQUENCE [LARGE SCALE GENOMIC DNA]</scope>
    <source>
        <strain evidence="5 6">DSM 100619</strain>
    </source>
</reference>
<evidence type="ECO:0000256" key="4">
    <source>
        <dbReference type="ARBA" id="ARBA00022825"/>
    </source>
</evidence>
<name>A0ABT1BWW2_9BACT</name>
<dbReference type="EMBL" id="JAMXLY010000008">
    <property type="protein sequence ID" value="MCO6024932.1"/>
    <property type="molecule type" value="Genomic_DNA"/>
</dbReference>
<evidence type="ECO:0000256" key="1">
    <source>
        <dbReference type="ARBA" id="ARBA00006534"/>
    </source>
</evidence>
<keyword evidence="2" id="KW-0645">Protease</keyword>
<gene>
    <name evidence="5" type="ORF">NG821_03565</name>
</gene>
<comment type="caution">
    <text evidence="5">The sequence shown here is derived from an EMBL/GenBank/DDBJ whole genome shotgun (WGS) entry which is preliminary data.</text>
</comment>
<accession>A0ABT1BWW2</accession>
<sequence>MNKKKMFLCSFFEKVASLLPKFAGEDLQGKTVAFIPTAGKHEEVNFFIATARQAFENLGMKINDMDISSISTKEIAEQLDQSDYIYVSGGNTFFLLQELKRTGSDKLIKDQILKGKPYIGESAGSILVAPDISYMKCVNYSKEKAPLLKSFSALGVVDFYSVPHYKEEPFVEINDEVVRRYDKLLNLLPISNTQAVIVNGDTREIVEADK</sequence>
<dbReference type="Proteomes" id="UP001204015">
    <property type="component" value="Unassembled WGS sequence"/>
</dbReference>
<dbReference type="PANTHER" id="PTHR20842">
    <property type="entry name" value="PROTEASE S51 ALPHA-ASPARTYL DIPEPTIDASE"/>
    <property type="match status" value="1"/>
</dbReference>
<evidence type="ECO:0000256" key="3">
    <source>
        <dbReference type="ARBA" id="ARBA00022801"/>
    </source>
</evidence>
<evidence type="ECO:0000313" key="6">
    <source>
        <dbReference type="Proteomes" id="UP001204015"/>
    </source>
</evidence>
<organism evidence="5 6">
    <name type="scientific">Segatella cerevisiae</name>
    <dbReference type="NCBI Taxonomy" id="2053716"/>
    <lineage>
        <taxon>Bacteria</taxon>
        <taxon>Pseudomonadati</taxon>
        <taxon>Bacteroidota</taxon>
        <taxon>Bacteroidia</taxon>
        <taxon>Bacteroidales</taxon>
        <taxon>Prevotellaceae</taxon>
        <taxon>Segatella</taxon>
    </lineage>
</organism>
<keyword evidence="4" id="KW-0720">Serine protease</keyword>
<dbReference type="Gene3D" id="3.40.50.880">
    <property type="match status" value="1"/>
</dbReference>
<comment type="similarity">
    <text evidence="1">Belongs to the peptidase S51 family.</text>
</comment>
<protein>
    <submittedName>
        <fullName evidence="5">Type 1 glutamine amidotransferase-like domain-containing protein</fullName>
    </submittedName>
</protein>
<dbReference type="InterPro" id="IPR005320">
    <property type="entry name" value="Peptidase_S51"/>
</dbReference>
<keyword evidence="6" id="KW-1185">Reference proteome</keyword>
<evidence type="ECO:0000256" key="2">
    <source>
        <dbReference type="ARBA" id="ARBA00022670"/>
    </source>
</evidence>